<dbReference type="Proteomes" id="UP000263881">
    <property type="component" value="Chromosome"/>
</dbReference>
<dbReference type="AlphaFoldDB" id="A0AAD0SDS9"/>
<sequence>MNSINQLGSTAQQTQVSDQSAINYSGGSPQSQAYSALDTPISTTTQVSSLSIQLSDAAARAAERDANTSRHGLAAFAESTIHELFGESYTRNKAAHDAEVPASDDPQRLAQAQQATDFTNGKASNPFKGMSRDQLALIAYDDSGSFTVNERRAALSEADDQEYQWRVKVVAKITAEYHRTGKISAESYQEVWDHSNSLPAIEKAQLPKGYEVQQQTLTQLENGTDSTQFKNELQSLVDRMTLAVDRRRQN</sequence>
<reference evidence="2 3" key="1">
    <citation type="submission" date="2017-08" db="EMBL/GenBank/DDBJ databases">
        <title>Comparative genomics of bacteria isolated from necrotic lesions of AOD affected trees.</title>
        <authorList>
            <person name="Doonan J."/>
            <person name="Denman S."/>
            <person name="McDonald J.E."/>
        </authorList>
    </citation>
    <scope>NUCLEOTIDE SEQUENCE [LARGE SCALE GENOMIC DNA]</scope>
    <source>
        <strain evidence="2 3">477</strain>
    </source>
</reference>
<gene>
    <name evidence="2" type="ORF">CKQ53_03205</name>
</gene>
<dbReference type="RefSeq" id="WP_100053539.1">
    <property type="nucleotide sequence ID" value="NZ_CP023009.1"/>
</dbReference>
<protein>
    <submittedName>
        <fullName evidence="2">Uncharacterized protein</fullName>
    </submittedName>
</protein>
<dbReference type="EMBL" id="CP023009">
    <property type="protein sequence ID" value="AXW86084.1"/>
    <property type="molecule type" value="Genomic_DNA"/>
</dbReference>
<dbReference type="KEGG" id="lbq:CKQ53_03205"/>
<evidence type="ECO:0000313" key="2">
    <source>
        <dbReference type="EMBL" id="AXW86084.1"/>
    </source>
</evidence>
<feature type="region of interest" description="Disordered" evidence="1">
    <location>
        <begin position="96"/>
        <end position="127"/>
    </location>
</feature>
<feature type="region of interest" description="Disordered" evidence="1">
    <location>
        <begin position="1"/>
        <end position="35"/>
    </location>
</feature>
<evidence type="ECO:0000256" key="1">
    <source>
        <dbReference type="SAM" id="MobiDB-lite"/>
    </source>
</evidence>
<evidence type="ECO:0000313" key="3">
    <source>
        <dbReference type="Proteomes" id="UP000263881"/>
    </source>
</evidence>
<keyword evidence="3" id="KW-1185">Reference proteome</keyword>
<feature type="compositionally biased region" description="Polar residues" evidence="1">
    <location>
        <begin position="110"/>
        <end position="123"/>
    </location>
</feature>
<name>A0AAD0SDS9_9GAMM</name>
<proteinExistence type="predicted"/>
<accession>A0AAD0SDS9</accession>
<organism evidence="2 3">
    <name type="scientific">Lonsdalea britannica</name>
    <dbReference type="NCBI Taxonomy" id="1082704"/>
    <lineage>
        <taxon>Bacteria</taxon>
        <taxon>Pseudomonadati</taxon>
        <taxon>Pseudomonadota</taxon>
        <taxon>Gammaproteobacteria</taxon>
        <taxon>Enterobacterales</taxon>
        <taxon>Pectobacteriaceae</taxon>
        <taxon>Lonsdalea</taxon>
    </lineage>
</organism>